<evidence type="ECO:0000313" key="2">
    <source>
        <dbReference type="EMBL" id="KAE9522171.1"/>
    </source>
</evidence>
<feature type="domain" description="Helitron helicase-like" evidence="1">
    <location>
        <begin position="1"/>
        <end position="111"/>
    </location>
</feature>
<proteinExistence type="predicted"/>
<reference evidence="2 3" key="1">
    <citation type="submission" date="2019-08" db="EMBL/GenBank/DDBJ databases">
        <title>The genome of the soybean aphid Biotype 1, its phylome, world population structure and adaptation to the North American continent.</title>
        <authorList>
            <person name="Giordano R."/>
            <person name="Donthu R.K."/>
            <person name="Hernandez A.G."/>
            <person name="Wright C.L."/>
            <person name="Zimin A.V."/>
        </authorList>
    </citation>
    <scope>NUCLEOTIDE SEQUENCE [LARGE SCALE GENOMIC DNA]</scope>
    <source>
        <tissue evidence="2">Whole aphids</tissue>
    </source>
</reference>
<dbReference type="EMBL" id="VYZN01001597">
    <property type="protein sequence ID" value="KAE9522171.1"/>
    <property type="molecule type" value="Genomic_DNA"/>
</dbReference>
<dbReference type="OrthoDB" id="6141723at2759"/>
<dbReference type="AlphaFoldDB" id="A0A6G0SWU8"/>
<dbReference type="InterPro" id="IPR025476">
    <property type="entry name" value="Helitron_helicase-like"/>
</dbReference>
<protein>
    <recommendedName>
        <fullName evidence="1">Helitron helicase-like domain-containing protein</fullName>
    </recommendedName>
</protein>
<keyword evidence="3" id="KW-1185">Reference proteome</keyword>
<accession>A0A6G0SWU8</accession>
<dbReference type="PANTHER" id="PTHR47642:SF7">
    <property type="entry name" value="ATP-DEPENDENT DNA HELICASE PIF1"/>
    <property type="match status" value="1"/>
</dbReference>
<comment type="caution">
    <text evidence="2">The sequence shown here is derived from an EMBL/GenBank/DDBJ whole genome shotgun (WGS) entry which is preliminary data.</text>
</comment>
<organism evidence="2 3">
    <name type="scientific">Aphis glycines</name>
    <name type="common">Soybean aphid</name>
    <dbReference type="NCBI Taxonomy" id="307491"/>
    <lineage>
        <taxon>Eukaryota</taxon>
        <taxon>Metazoa</taxon>
        <taxon>Ecdysozoa</taxon>
        <taxon>Arthropoda</taxon>
        <taxon>Hexapoda</taxon>
        <taxon>Insecta</taxon>
        <taxon>Pterygota</taxon>
        <taxon>Neoptera</taxon>
        <taxon>Paraneoptera</taxon>
        <taxon>Hemiptera</taxon>
        <taxon>Sternorrhyncha</taxon>
        <taxon>Aphidomorpha</taxon>
        <taxon>Aphidoidea</taxon>
        <taxon>Aphididae</taxon>
        <taxon>Aphidini</taxon>
        <taxon>Aphis</taxon>
        <taxon>Aphis</taxon>
    </lineage>
</organism>
<gene>
    <name evidence="2" type="ORF">AGLY_017431</name>
</gene>
<evidence type="ECO:0000313" key="3">
    <source>
        <dbReference type="Proteomes" id="UP000475862"/>
    </source>
</evidence>
<dbReference type="Proteomes" id="UP000475862">
    <property type="component" value="Unassembled WGS sequence"/>
</dbReference>
<name>A0A6G0SWU8_APHGL</name>
<evidence type="ECO:0000259" key="1">
    <source>
        <dbReference type="Pfam" id="PF14214"/>
    </source>
</evidence>
<sequence>MIRQLGKPTAFMTLSTNEIGWPDLLTLLHKLAEEKEDMQNFIASELSFIQKSSLINNDAVTCAIYFNKLVNVIMTILQSKKFSPFGKFRVINYFLRIEFQHRGSPHAHILLWLDNAPTDILGEEQKQAIEMINSLVSVSTSEASGNIKLLTHKHTFTCYKKIGSNSGQKCRFEAPFMPCKSTMILIPMEKTNPLYKEHLKRYNEIRINLESNDYDSIDDYYESNNIRSDEEYEYILRAGISRPRIFYKRHPSEKWHNTFNPFVFNVLKSNMDFQIITEEYSCAAYVVEYVNKTNRGISNLQRKIIEVMNENPEFDIVEITRKMSVDMLNTIEMSSQEAAWYLLRLPMSKSSVAVQYINTCWPIERQKIRKTQKQIDELDDDSTDIWKEDWHDKYQKRPEELEAISLAQFVSKYTKNKKGEFVRKKQPQVIRYRNYDMTQDYNEYRREMVTLHIPFRNEDTEILADMKFTTIYDEHENEILEKRKEFESNIDIQKTIDICRQLCHEGELIDDESEIRDIATRFPEPNPFEELYRNPNAAVNEDLRIATLKNLGAIAKRRENIMSNDHFCELMRSANEKQKDLLLHVIHHNLSAEKSPLQLFFTGPAGCGKPL</sequence>
<dbReference type="Pfam" id="PF14214">
    <property type="entry name" value="Helitron_like_N"/>
    <property type="match status" value="1"/>
</dbReference>
<dbReference type="PANTHER" id="PTHR47642">
    <property type="entry name" value="ATP-DEPENDENT DNA HELICASE"/>
    <property type="match status" value="1"/>
</dbReference>
<dbReference type="InterPro" id="IPR051055">
    <property type="entry name" value="PIF1_helicase"/>
</dbReference>